<reference evidence="2 3" key="1">
    <citation type="submission" date="2020-01" db="EMBL/GenBank/DDBJ databases">
        <title>Aspergillus terreus IFO 6365 whole genome shotgun sequence.</title>
        <authorList>
            <person name="Kanamasa S."/>
            <person name="Takahashi H."/>
        </authorList>
    </citation>
    <scope>NUCLEOTIDE SEQUENCE [LARGE SCALE GENOMIC DNA]</scope>
    <source>
        <strain evidence="2 3">IFO 6365</strain>
    </source>
</reference>
<sequence>MEAKLVSIELQPRALSQSPLDDVPLPASPAVDGKSSRLRPQCLRAKGTIERWKKTLYMGCMATLVVLGFNLGFMLWAVTHLGLEGGRGLLFSGACDQTKKISTGFHLLINLLGTTMLAAGNYGMQCLCAPTRRDIDLAHSEGRWLDVGVQSMRNLWRIPRKKLALWVCLALSSLPLHLVYNATIFQSVASYEYSVFVGNMPFSSYNESAAVRLFFPPWMDFPPPSFSRLREKSSKGELQLLSNRDCINTYAADVQTKYGSLLLVADDFNSTDYDFALTGSKWYDNLDPYNWMCTALETETSPCSRVIHQVDPENWTIKNELVEWIDEIIHDLTMETDTVIDPMAFRVQYCLAETLPEKCTVEYSLPLVIVVILVNLIKAATLWATTASIADSPILTTGDAIASFLRHPDATTHGQSLLSQDNVLKPSIEPLTYCATPRRWGSPVSLQRWISCFLLFLTSIIVCIVLLVYGLRTINDGENPWETGFGQLRLATLISGDWPTSLVSNAMTANTPQVVLSVLYFCANGIYTIMTLSSEWSDYAIERKGLRVSVVPRGSQRSTYFLSLPYRYSLPLMVCSGLLHWLISQSLFLVSITSYASDFNRNPVSDTSITSNTSELTRNPTSDITTCGYSPMAILTTLSLGLAMFASLGGLAFKRFKSGMPVAGSCSLAIAAACHPVSVGEGDEVYGDITAINVTEPLKWGVEEFEDTEVGHCTFSNNAVQEAQHGRMYE</sequence>
<dbReference type="OrthoDB" id="5429634at2759"/>
<keyword evidence="3" id="KW-1185">Reference proteome</keyword>
<feature type="domain" description="DUF6536" evidence="1">
    <location>
        <begin position="52"/>
        <end position="202"/>
    </location>
</feature>
<dbReference type="Pfam" id="PF20163">
    <property type="entry name" value="DUF6536"/>
    <property type="match status" value="1"/>
</dbReference>
<accession>A0A5M3Z2E1</accession>
<dbReference type="AlphaFoldDB" id="A0A5M3Z2E1"/>
<dbReference type="PANTHER" id="PTHR35395">
    <property type="entry name" value="DUF6536 DOMAIN-CONTAINING PROTEIN"/>
    <property type="match status" value="1"/>
</dbReference>
<protein>
    <recommendedName>
        <fullName evidence="1">DUF6536 domain-containing protein</fullName>
    </recommendedName>
</protein>
<dbReference type="EMBL" id="BLJY01000006">
    <property type="protein sequence ID" value="GFF17412.1"/>
    <property type="molecule type" value="Genomic_DNA"/>
</dbReference>
<organism evidence="2 3">
    <name type="scientific">Aspergillus terreus</name>
    <dbReference type="NCBI Taxonomy" id="33178"/>
    <lineage>
        <taxon>Eukaryota</taxon>
        <taxon>Fungi</taxon>
        <taxon>Dikarya</taxon>
        <taxon>Ascomycota</taxon>
        <taxon>Pezizomycotina</taxon>
        <taxon>Eurotiomycetes</taxon>
        <taxon>Eurotiomycetidae</taxon>
        <taxon>Eurotiales</taxon>
        <taxon>Aspergillaceae</taxon>
        <taxon>Aspergillus</taxon>
        <taxon>Aspergillus subgen. Circumdati</taxon>
    </lineage>
</organism>
<evidence type="ECO:0000313" key="3">
    <source>
        <dbReference type="Proteomes" id="UP000452235"/>
    </source>
</evidence>
<evidence type="ECO:0000259" key="1">
    <source>
        <dbReference type="Pfam" id="PF20163"/>
    </source>
</evidence>
<dbReference type="InterPro" id="IPR046623">
    <property type="entry name" value="DUF6536"/>
</dbReference>
<dbReference type="Proteomes" id="UP000452235">
    <property type="component" value="Unassembled WGS sequence"/>
</dbReference>
<dbReference type="VEuPathDB" id="FungiDB:ATEG_03534"/>
<dbReference type="PANTHER" id="PTHR35395:SF1">
    <property type="entry name" value="DUF6536 DOMAIN-CONTAINING PROTEIN"/>
    <property type="match status" value="1"/>
</dbReference>
<gene>
    <name evidence="2" type="ORF">ATEIFO6365_0006076000</name>
</gene>
<comment type="caution">
    <text evidence="2">The sequence shown here is derived from an EMBL/GenBank/DDBJ whole genome shotgun (WGS) entry which is preliminary data.</text>
</comment>
<evidence type="ECO:0000313" key="2">
    <source>
        <dbReference type="EMBL" id="GFF17412.1"/>
    </source>
</evidence>
<name>A0A5M3Z2E1_ASPTE</name>
<proteinExistence type="predicted"/>